<comment type="subcellular location">
    <subcellularLocation>
        <location evidence="1">Endosome membrane</location>
    </subcellularLocation>
</comment>
<dbReference type="GO" id="GO:0000815">
    <property type="term" value="C:ESCRT III complex"/>
    <property type="evidence" value="ECO:0007669"/>
    <property type="project" value="TreeGrafter"/>
</dbReference>
<evidence type="ECO:0000313" key="11">
    <source>
        <dbReference type="WBParaSite" id="GPUH_0001471901-mRNA-1"/>
    </source>
</evidence>
<dbReference type="GO" id="GO:0015031">
    <property type="term" value="P:protein transport"/>
    <property type="evidence" value="ECO:0007669"/>
    <property type="project" value="UniProtKB-KW"/>
</dbReference>
<proteinExistence type="inferred from homology"/>
<reference evidence="11" key="1">
    <citation type="submission" date="2016-06" db="UniProtKB">
        <authorList>
            <consortium name="WormBaseParasite"/>
        </authorList>
    </citation>
    <scope>IDENTIFICATION</scope>
</reference>
<dbReference type="AlphaFoldDB" id="A0A183E159"/>
<keyword evidence="4" id="KW-0967">Endosome</keyword>
<keyword evidence="6" id="KW-0472">Membrane</keyword>
<protein>
    <submittedName>
        <fullName evidence="11">Charged multivesicular body protein 6</fullName>
    </submittedName>
</protein>
<dbReference type="Pfam" id="PF03357">
    <property type="entry name" value="Snf7"/>
    <property type="match status" value="1"/>
</dbReference>
<evidence type="ECO:0000256" key="3">
    <source>
        <dbReference type="ARBA" id="ARBA00022448"/>
    </source>
</evidence>
<keyword evidence="10" id="KW-1185">Reference proteome</keyword>
<evidence type="ECO:0000256" key="6">
    <source>
        <dbReference type="ARBA" id="ARBA00023136"/>
    </source>
</evidence>
<keyword evidence="7" id="KW-0175">Coiled coil</keyword>
<evidence type="ECO:0000313" key="9">
    <source>
        <dbReference type="EMBL" id="VDN24627.1"/>
    </source>
</evidence>
<evidence type="ECO:0000256" key="4">
    <source>
        <dbReference type="ARBA" id="ARBA00022753"/>
    </source>
</evidence>
<dbReference type="EMBL" id="UYRT01081561">
    <property type="protein sequence ID" value="VDN24627.1"/>
    <property type="molecule type" value="Genomic_DNA"/>
</dbReference>
<keyword evidence="3" id="KW-0813">Transport</keyword>
<dbReference type="GO" id="GO:0032511">
    <property type="term" value="P:late endosome to vacuole transport via multivesicular body sorting pathway"/>
    <property type="evidence" value="ECO:0007669"/>
    <property type="project" value="TreeGrafter"/>
</dbReference>
<accession>A0A183E159</accession>
<dbReference type="Proteomes" id="UP000271098">
    <property type="component" value="Unassembled WGS sequence"/>
</dbReference>
<evidence type="ECO:0000256" key="2">
    <source>
        <dbReference type="ARBA" id="ARBA00006190"/>
    </source>
</evidence>
<evidence type="ECO:0000256" key="5">
    <source>
        <dbReference type="ARBA" id="ARBA00022927"/>
    </source>
</evidence>
<dbReference type="InterPro" id="IPR005024">
    <property type="entry name" value="Snf7_fam"/>
</dbReference>
<feature type="coiled-coil region" evidence="7">
    <location>
        <begin position="77"/>
        <end position="123"/>
    </location>
</feature>
<dbReference type="GO" id="GO:0006900">
    <property type="term" value="P:vesicle budding from membrane"/>
    <property type="evidence" value="ECO:0007669"/>
    <property type="project" value="TreeGrafter"/>
</dbReference>
<evidence type="ECO:0000256" key="7">
    <source>
        <dbReference type="SAM" id="Coils"/>
    </source>
</evidence>
<evidence type="ECO:0000313" key="10">
    <source>
        <dbReference type="Proteomes" id="UP000271098"/>
    </source>
</evidence>
<dbReference type="GO" id="GO:0005771">
    <property type="term" value="C:multivesicular body"/>
    <property type="evidence" value="ECO:0007669"/>
    <property type="project" value="TreeGrafter"/>
</dbReference>
<evidence type="ECO:0000256" key="8">
    <source>
        <dbReference type="SAM" id="MobiDB-lite"/>
    </source>
</evidence>
<sequence length="159" mass="18652">MKQYMRRNEKQMEREREMAKQLIKANKKESALATALFYAFCAVSVNELEFSEIVQRVVEELRRGNETLKQMNKMFSIEDIEKIMDETKEAAEFQEEISSMLSGKLSEDDMEEVENEFAKLMEEESKLVLPEVPSDVLPERIPEKTSKFHPRQSFASFQI</sequence>
<reference evidence="9 10" key="2">
    <citation type="submission" date="2018-11" db="EMBL/GenBank/DDBJ databases">
        <authorList>
            <consortium name="Pathogen Informatics"/>
        </authorList>
    </citation>
    <scope>NUCLEOTIDE SEQUENCE [LARGE SCALE GENOMIC DNA]</scope>
</reference>
<evidence type="ECO:0000256" key="1">
    <source>
        <dbReference type="ARBA" id="ARBA00004608"/>
    </source>
</evidence>
<dbReference type="PANTHER" id="PTHR22761">
    <property type="entry name" value="CHARGED MULTIVESICULAR BODY PROTEIN"/>
    <property type="match status" value="1"/>
</dbReference>
<dbReference type="WBParaSite" id="GPUH_0001471901-mRNA-1">
    <property type="protein sequence ID" value="GPUH_0001471901-mRNA-1"/>
    <property type="gene ID" value="GPUH_0001471901"/>
</dbReference>
<comment type="similarity">
    <text evidence="2">Belongs to the SNF7 family.</text>
</comment>
<name>A0A183E159_9BILA</name>
<gene>
    <name evidence="9" type="ORF">GPUH_LOCUS14700</name>
</gene>
<dbReference type="PANTHER" id="PTHR22761:SF5">
    <property type="entry name" value="CHARGED MULTIVESICULAR BODY PROTEIN 6"/>
    <property type="match status" value="1"/>
</dbReference>
<dbReference type="OrthoDB" id="441172at2759"/>
<feature type="region of interest" description="Disordered" evidence="8">
    <location>
        <begin position="140"/>
        <end position="159"/>
    </location>
</feature>
<keyword evidence="5" id="KW-0653">Protein transport</keyword>
<organism evidence="11">
    <name type="scientific">Gongylonema pulchrum</name>
    <dbReference type="NCBI Taxonomy" id="637853"/>
    <lineage>
        <taxon>Eukaryota</taxon>
        <taxon>Metazoa</taxon>
        <taxon>Ecdysozoa</taxon>
        <taxon>Nematoda</taxon>
        <taxon>Chromadorea</taxon>
        <taxon>Rhabditida</taxon>
        <taxon>Spirurina</taxon>
        <taxon>Spiruromorpha</taxon>
        <taxon>Spiruroidea</taxon>
        <taxon>Gongylonematidae</taxon>
        <taxon>Gongylonema</taxon>
    </lineage>
</organism>